<feature type="domain" description="Protein kinase" evidence="6">
    <location>
        <begin position="353"/>
        <end position="446"/>
    </location>
</feature>
<accession>A0A2U1M831</accession>
<comment type="caution">
    <text evidence="7">The sequence shown here is derived from an EMBL/GenBank/DDBJ whole genome shotgun (WGS) entry which is preliminary data.</text>
</comment>
<keyword evidence="5" id="KW-0732">Signal</keyword>
<feature type="transmembrane region" description="Helical" evidence="4">
    <location>
        <begin position="84"/>
        <end position="108"/>
    </location>
</feature>
<evidence type="ECO:0000313" key="8">
    <source>
        <dbReference type="Proteomes" id="UP000245207"/>
    </source>
</evidence>
<reference evidence="7 8" key="1">
    <citation type="journal article" date="2018" name="Mol. Plant">
        <title>The genome of Artemisia annua provides insight into the evolution of Asteraceae family and artemisinin biosynthesis.</title>
        <authorList>
            <person name="Shen Q."/>
            <person name="Zhang L."/>
            <person name="Liao Z."/>
            <person name="Wang S."/>
            <person name="Yan T."/>
            <person name="Shi P."/>
            <person name="Liu M."/>
            <person name="Fu X."/>
            <person name="Pan Q."/>
            <person name="Wang Y."/>
            <person name="Lv Z."/>
            <person name="Lu X."/>
            <person name="Zhang F."/>
            <person name="Jiang W."/>
            <person name="Ma Y."/>
            <person name="Chen M."/>
            <person name="Hao X."/>
            <person name="Li L."/>
            <person name="Tang Y."/>
            <person name="Lv G."/>
            <person name="Zhou Y."/>
            <person name="Sun X."/>
            <person name="Brodelius P.E."/>
            <person name="Rose J.K.C."/>
            <person name="Tang K."/>
        </authorList>
    </citation>
    <scope>NUCLEOTIDE SEQUENCE [LARGE SCALE GENOMIC DNA]</scope>
    <source>
        <strain evidence="8">cv. Huhao1</strain>
        <tissue evidence="7">Leaf</tissue>
    </source>
</reference>
<organism evidence="7 8">
    <name type="scientific">Artemisia annua</name>
    <name type="common">Sweet wormwood</name>
    <dbReference type="NCBI Taxonomy" id="35608"/>
    <lineage>
        <taxon>Eukaryota</taxon>
        <taxon>Viridiplantae</taxon>
        <taxon>Streptophyta</taxon>
        <taxon>Embryophyta</taxon>
        <taxon>Tracheophyta</taxon>
        <taxon>Spermatophyta</taxon>
        <taxon>Magnoliopsida</taxon>
        <taxon>eudicotyledons</taxon>
        <taxon>Gunneridae</taxon>
        <taxon>Pentapetalae</taxon>
        <taxon>asterids</taxon>
        <taxon>campanulids</taxon>
        <taxon>Asterales</taxon>
        <taxon>Asteraceae</taxon>
        <taxon>Asteroideae</taxon>
        <taxon>Anthemideae</taxon>
        <taxon>Artemisiinae</taxon>
        <taxon>Artemisia</taxon>
    </lineage>
</organism>
<gene>
    <name evidence="7" type="ORF">CTI12_AA407780</name>
</gene>
<keyword evidence="4" id="KW-1133">Transmembrane helix</keyword>
<sequence>MKPNLFPKPIWVFYCFLPLVLLVIPRTHVAATSRTYPPLSSNVEPLLPTEKKPPFSHIPKDNEAHSPGVSEIKVVHHEDLNKKILVALIVASTLLAGILVFLFCFWIFKQKHSEPLNAMKTSKSQDTSKGLSLGPILEKFTPSRISGRKGSVTVIDYEWLISATNNFHDNNIVRVEQSGNVYKARFNDHFLATVKRLHGGGLDAQRGFENEVDWLGKLKYQNIVNLLGYCVHDDTRFFVYEMMHQGSLEYQLHGVSEIKVVHHEDLNKKILVALIVASTLLAGILVFLFCFWIFKQKHSEPLNAMKTSKSQDTSKGLSLGPILEKFTPSRISGRKGSVTVIDYEWLISATNNFHDNNIVRVETSGNVYKARFNDHFLATVKRLNGGGLDAQRGFENEVDWLGKLKHQNIVNLLGYCVHDDTRFFVYEMMHQGSLEYQLHGKVSLFL</sequence>
<feature type="transmembrane region" description="Helical" evidence="4">
    <location>
        <begin position="270"/>
        <end position="294"/>
    </location>
</feature>
<keyword evidence="4" id="KW-0472">Membrane</keyword>
<dbReference type="Gene3D" id="3.30.200.20">
    <property type="entry name" value="Phosphorylase Kinase, domain 1"/>
    <property type="match status" value="2"/>
</dbReference>
<dbReference type="STRING" id="35608.A0A2U1M831"/>
<dbReference type="AlphaFoldDB" id="A0A2U1M831"/>
<evidence type="ECO:0000256" key="2">
    <source>
        <dbReference type="ARBA" id="ARBA00022741"/>
    </source>
</evidence>
<evidence type="ECO:0000256" key="5">
    <source>
        <dbReference type="SAM" id="SignalP"/>
    </source>
</evidence>
<dbReference type="GO" id="GO:0004674">
    <property type="term" value="F:protein serine/threonine kinase activity"/>
    <property type="evidence" value="ECO:0007669"/>
    <property type="project" value="UniProtKB-KW"/>
</dbReference>
<keyword evidence="3" id="KW-0067">ATP-binding</keyword>
<evidence type="ECO:0000256" key="1">
    <source>
        <dbReference type="ARBA" id="ARBA00022527"/>
    </source>
</evidence>
<evidence type="ECO:0000313" key="7">
    <source>
        <dbReference type="EMBL" id="PWA57405.1"/>
    </source>
</evidence>
<proteinExistence type="predicted"/>
<keyword evidence="7" id="KW-0418">Kinase</keyword>
<dbReference type="PROSITE" id="PS50011">
    <property type="entry name" value="PROTEIN_KINASE_DOM"/>
    <property type="match status" value="1"/>
</dbReference>
<protein>
    <submittedName>
        <fullName evidence="7">Protein kinase superfamily protein</fullName>
    </submittedName>
</protein>
<dbReference type="OrthoDB" id="1741356at2759"/>
<dbReference type="InterPro" id="IPR001245">
    <property type="entry name" value="Ser-Thr/Tyr_kinase_cat_dom"/>
</dbReference>
<dbReference type="PANTHER" id="PTHR47989">
    <property type="entry name" value="OS01G0750732 PROTEIN"/>
    <property type="match status" value="1"/>
</dbReference>
<evidence type="ECO:0000256" key="3">
    <source>
        <dbReference type="ARBA" id="ARBA00022840"/>
    </source>
</evidence>
<dbReference type="EMBL" id="PKPP01006170">
    <property type="protein sequence ID" value="PWA57405.1"/>
    <property type="molecule type" value="Genomic_DNA"/>
</dbReference>
<feature type="chain" id="PRO_5015551393" evidence="5">
    <location>
        <begin position="23"/>
        <end position="446"/>
    </location>
</feature>
<keyword evidence="7" id="KW-0808">Transferase</keyword>
<evidence type="ECO:0000259" key="6">
    <source>
        <dbReference type="PROSITE" id="PS50011"/>
    </source>
</evidence>
<keyword evidence="2" id="KW-0547">Nucleotide-binding</keyword>
<dbReference type="Pfam" id="PF07714">
    <property type="entry name" value="PK_Tyr_Ser-Thr"/>
    <property type="match status" value="2"/>
</dbReference>
<dbReference type="Proteomes" id="UP000245207">
    <property type="component" value="Unassembled WGS sequence"/>
</dbReference>
<name>A0A2U1M831_ARTAN</name>
<dbReference type="SUPFAM" id="SSF56112">
    <property type="entry name" value="Protein kinase-like (PK-like)"/>
    <property type="match status" value="2"/>
</dbReference>
<keyword evidence="1" id="KW-0723">Serine/threonine-protein kinase</keyword>
<dbReference type="InterPro" id="IPR000719">
    <property type="entry name" value="Prot_kinase_dom"/>
</dbReference>
<dbReference type="PANTHER" id="PTHR47989:SF27">
    <property type="entry name" value="PROTEIN KINASE DOMAIN-CONTAINING PROTEIN"/>
    <property type="match status" value="1"/>
</dbReference>
<feature type="signal peptide" evidence="5">
    <location>
        <begin position="1"/>
        <end position="22"/>
    </location>
</feature>
<dbReference type="GO" id="GO:0005524">
    <property type="term" value="F:ATP binding"/>
    <property type="evidence" value="ECO:0007669"/>
    <property type="project" value="UniProtKB-KW"/>
</dbReference>
<keyword evidence="8" id="KW-1185">Reference proteome</keyword>
<keyword evidence="4" id="KW-0812">Transmembrane</keyword>
<evidence type="ECO:0000256" key="4">
    <source>
        <dbReference type="SAM" id="Phobius"/>
    </source>
</evidence>
<dbReference type="InterPro" id="IPR011009">
    <property type="entry name" value="Kinase-like_dom_sf"/>
</dbReference>